<dbReference type="InterPro" id="IPR050205">
    <property type="entry name" value="CDPK_Ser/Thr_kinases"/>
</dbReference>
<proteinExistence type="predicted"/>
<reference evidence="8 9" key="1">
    <citation type="journal article" date="2024" name="Nat. Commun.">
        <title>Phylogenomics reveals the evolutionary origins of lichenization in chlorophyte algae.</title>
        <authorList>
            <person name="Puginier C."/>
            <person name="Libourel C."/>
            <person name="Otte J."/>
            <person name="Skaloud P."/>
            <person name="Haon M."/>
            <person name="Grisel S."/>
            <person name="Petersen M."/>
            <person name="Berrin J.G."/>
            <person name="Delaux P.M."/>
            <person name="Dal Grande F."/>
            <person name="Keller J."/>
        </authorList>
    </citation>
    <scope>NUCLEOTIDE SEQUENCE [LARGE SCALE GENOMIC DNA]</scope>
    <source>
        <strain evidence="8 9">SAG 216-7</strain>
    </source>
</reference>
<evidence type="ECO:0000256" key="3">
    <source>
        <dbReference type="ARBA" id="ARBA00022741"/>
    </source>
</evidence>
<dbReference type="SUPFAM" id="SSF56112">
    <property type="entry name" value="Protein kinase-like (PK-like)"/>
    <property type="match status" value="1"/>
</dbReference>
<dbReference type="Pfam" id="PF00069">
    <property type="entry name" value="Pkinase"/>
    <property type="match status" value="1"/>
</dbReference>
<dbReference type="EMBL" id="JALJOT010000007">
    <property type="protein sequence ID" value="KAK9909045.1"/>
    <property type="molecule type" value="Genomic_DNA"/>
</dbReference>
<keyword evidence="3" id="KW-0547">Nucleotide-binding</keyword>
<evidence type="ECO:0000313" key="8">
    <source>
        <dbReference type="EMBL" id="KAK9909045.1"/>
    </source>
</evidence>
<evidence type="ECO:0000256" key="2">
    <source>
        <dbReference type="ARBA" id="ARBA00022679"/>
    </source>
</evidence>
<keyword evidence="9" id="KW-1185">Reference proteome</keyword>
<gene>
    <name evidence="8" type="ORF">WJX75_006450</name>
</gene>
<accession>A0ABR2YR17</accession>
<feature type="domain" description="Protein kinase" evidence="7">
    <location>
        <begin position="98"/>
        <end position="395"/>
    </location>
</feature>
<evidence type="ECO:0000256" key="5">
    <source>
        <dbReference type="ARBA" id="ARBA00022840"/>
    </source>
</evidence>
<organism evidence="8 9">
    <name type="scientific">Coccomyxa subellipsoidea</name>
    <dbReference type="NCBI Taxonomy" id="248742"/>
    <lineage>
        <taxon>Eukaryota</taxon>
        <taxon>Viridiplantae</taxon>
        <taxon>Chlorophyta</taxon>
        <taxon>core chlorophytes</taxon>
        <taxon>Trebouxiophyceae</taxon>
        <taxon>Trebouxiophyceae incertae sedis</taxon>
        <taxon>Coccomyxaceae</taxon>
        <taxon>Coccomyxa</taxon>
    </lineage>
</organism>
<feature type="compositionally biased region" description="Polar residues" evidence="6">
    <location>
        <begin position="16"/>
        <end position="27"/>
    </location>
</feature>
<dbReference type="PROSITE" id="PS50011">
    <property type="entry name" value="PROTEIN_KINASE_DOM"/>
    <property type="match status" value="1"/>
</dbReference>
<dbReference type="InterPro" id="IPR000719">
    <property type="entry name" value="Prot_kinase_dom"/>
</dbReference>
<dbReference type="PANTHER" id="PTHR24349">
    <property type="entry name" value="SERINE/THREONINE-PROTEIN KINASE"/>
    <property type="match status" value="1"/>
</dbReference>
<evidence type="ECO:0000256" key="4">
    <source>
        <dbReference type="ARBA" id="ARBA00022777"/>
    </source>
</evidence>
<evidence type="ECO:0000256" key="6">
    <source>
        <dbReference type="SAM" id="MobiDB-lite"/>
    </source>
</evidence>
<keyword evidence="4" id="KW-0418">Kinase</keyword>
<feature type="region of interest" description="Disordered" evidence="6">
    <location>
        <begin position="1"/>
        <end position="134"/>
    </location>
</feature>
<dbReference type="Proteomes" id="UP001491310">
    <property type="component" value="Unassembled WGS sequence"/>
</dbReference>
<dbReference type="Gene3D" id="1.10.510.10">
    <property type="entry name" value="Transferase(Phosphotransferase) domain 1"/>
    <property type="match status" value="1"/>
</dbReference>
<evidence type="ECO:0000256" key="1">
    <source>
        <dbReference type="ARBA" id="ARBA00022527"/>
    </source>
</evidence>
<name>A0ABR2YR17_9CHLO</name>
<evidence type="ECO:0000313" key="9">
    <source>
        <dbReference type="Proteomes" id="UP001491310"/>
    </source>
</evidence>
<sequence>MPAQSRSVASLPLWNAQKTSPGHTPNTPLLAPEGEAGLQEQSLRQREQLRRLQQQRLAAAHGCTAEPAREGGGPHQEGQLRDSGAMPTAASDEGDGPWAPRPRRAAGPHALASEDRVRQPRRRRSSGKPPPRARRCLGAAFAAAADAQRLQRLDEAPTHSACPSLPGCCPAGADMQMGGDEGHPAHGTWQPGGLWEVMRGAPAGLSDEAARSVLANVAYALLRMHEDGLVHRHVSLCTVVLGEIPCFDTARHAPLTSQALAEGGCTAVLDCTGSFSDAAKVGDPQYQAPEVLRAFSNAKIPYTPSGDMWSLGVLLFVLLTGAAPPFERLLGQGAWAGLSVDALQQRVTGCLCAFLDAHQPSSPIPRSAQALLGALLRVDPAQRATAAEVSIHPWVLGLQPITFSITVDGRGGFGAPSDGTGGAGSMEGTLQAMQRMWLQQPAPFQGAPPGNHGSQVGVLGAEDTRPAEAAEQGRAGEKAASSAVVSWLQRFLGRCKRPGGKELMAPDDMTALILHHY</sequence>
<dbReference type="InterPro" id="IPR011009">
    <property type="entry name" value="Kinase-like_dom_sf"/>
</dbReference>
<comment type="caution">
    <text evidence="8">The sequence shown here is derived from an EMBL/GenBank/DDBJ whole genome shotgun (WGS) entry which is preliminary data.</text>
</comment>
<keyword evidence="1" id="KW-0723">Serine/threonine-protein kinase</keyword>
<dbReference type="SMART" id="SM00220">
    <property type="entry name" value="S_TKc"/>
    <property type="match status" value="1"/>
</dbReference>
<keyword evidence="5" id="KW-0067">ATP-binding</keyword>
<feature type="compositionally biased region" description="Basic residues" evidence="6">
    <location>
        <begin position="119"/>
        <end position="134"/>
    </location>
</feature>
<evidence type="ECO:0000259" key="7">
    <source>
        <dbReference type="PROSITE" id="PS50011"/>
    </source>
</evidence>
<keyword evidence="2" id="KW-0808">Transferase</keyword>
<protein>
    <recommendedName>
        <fullName evidence="7">Protein kinase domain-containing protein</fullName>
    </recommendedName>
</protein>